<evidence type="ECO:0000256" key="5">
    <source>
        <dbReference type="ARBA" id="ARBA00023163"/>
    </source>
</evidence>
<feature type="domain" description="PTS EIIB type-2" evidence="7">
    <location>
        <begin position="406"/>
        <end position="498"/>
    </location>
</feature>
<feature type="domain" description="PRD" evidence="8">
    <location>
        <begin position="189"/>
        <end position="293"/>
    </location>
</feature>
<dbReference type="GO" id="GO:0009401">
    <property type="term" value="P:phosphoenolpyruvate-dependent sugar phosphotransferase system"/>
    <property type="evidence" value="ECO:0007669"/>
    <property type="project" value="InterPro"/>
</dbReference>
<dbReference type="Pfam" id="PF02302">
    <property type="entry name" value="PTS_IIB"/>
    <property type="match status" value="1"/>
</dbReference>
<evidence type="ECO:0000256" key="1">
    <source>
        <dbReference type="ARBA" id="ARBA00022679"/>
    </source>
</evidence>
<feature type="domain" description="PRD" evidence="8">
    <location>
        <begin position="296"/>
        <end position="403"/>
    </location>
</feature>
<evidence type="ECO:0000259" key="6">
    <source>
        <dbReference type="PROSITE" id="PS51094"/>
    </source>
</evidence>
<evidence type="ECO:0000313" key="10">
    <source>
        <dbReference type="Proteomes" id="UP000589521"/>
    </source>
</evidence>
<dbReference type="PANTHER" id="PTHR30185">
    <property type="entry name" value="CRYPTIC BETA-GLUCOSIDE BGL OPERON ANTITERMINATOR"/>
    <property type="match status" value="1"/>
</dbReference>
<feature type="domain" description="PTS EIIA type-2" evidence="6">
    <location>
        <begin position="516"/>
        <end position="658"/>
    </location>
</feature>
<dbReference type="EMBL" id="JACBXX010000181">
    <property type="protein sequence ID" value="NYS97221.1"/>
    <property type="molecule type" value="Genomic_DNA"/>
</dbReference>
<dbReference type="InterPro" id="IPR036095">
    <property type="entry name" value="PTS_EIIB-like_sf"/>
</dbReference>
<keyword evidence="3" id="KW-0805">Transcription regulation</keyword>
<dbReference type="SUPFAM" id="SSF52794">
    <property type="entry name" value="PTS system IIB component-like"/>
    <property type="match status" value="1"/>
</dbReference>
<dbReference type="PROSITE" id="PS51099">
    <property type="entry name" value="PTS_EIIB_TYPE_2"/>
    <property type="match status" value="1"/>
</dbReference>
<evidence type="ECO:0000259" key="8">
    <source>
        <dbReference type="PROSITE" id="PS51372"/>
    </source>
</evidence>
<evidence type="ECO:0000313" key="9">
    <source>
        <dbReference type="EMBL" id="NYS97221.1"/>
    </source>
</evidence>
<dbReference type="AlphaFoldDB" id="A0A7Z0M7N2"/>
<keyword evidence="2" id="KW-0677">Repeat</keyword>
<dbReference type="PANTHER" id="PTHR30185:SF18">
    <property type="entry name" value="TRANSCRIPTIONAL REGULATOR MTLR"/>
    <property type="match status" value="1"/>
</dbReference>
<dbReference type="GO" id="GO:0006355">
    <property type="term" value="P:regulation of DNA-templated transcription"/>
    <property type="evidence" value="ECO:0007669"/>
    <property type="project" value="InterPro"/>
</dbReference>
<dbReference type="InterPro" id="IPR011608">
    <property type="entry name" value="PRD"/>
</dbReference>
<keyword evidence="1" id="KW-0808">Transferase</keyword>
<organism evidence="9 10">
    <name type="scientific">Streptococcus danieliae</name>
    <dbReference type="NCBI Taxonomy" id="747656"/>
    <lineage>
        <taxon>Bacteria</taxon>
        <taxon>Bacillati</taxon>
        <taxon>Bacillota</taxon>
        <taxon>Bacilli</taxon>
        <taxon>Lactobacillales</taxon>
        <taxon>Streptococcaceae</taxon>
        <taxon>Streptococcus</taxon>
    </lineage>
</organism>
<accession>A0A7Z0M7N2</accession>
<dbReference type="InterPro" id="IPR036634">
    <property type="entry name" value="PRD_sf"/>
</dbReference>
<dbReference type="Proteomes" id="UP000589521">
    <property type="component" value="Unassembled WGS sequence"/>
</dbReference>
<dbReference type="InterPro" id="IPR002178">
    <property type="entry name" value="PTS_EIIA_type-2_dom"/>
</dbReference>
<dbReference type="Gene3D" id="3.40.930.10">
    <property type="entry name" value="Mannitol-specific EII, Chain A"/>
    <property type="match status" value="1"/>
</dbReference>
<dbReference type="InterPro" id="IPR013011">
    <property type="entry name" value="PTS_EIIB_2"/>
</dbReference>
<dbReference type="InterPro" id="IPR003501">
    <property type="entry name" value="PTS_EIIB_2/3"/>
</dbReference>
<name>A0A7Z0M7N2_9STRE</name>
<dbReference type="Gene3D" id="1.10.1790.10">
    <property type="entry name" value="PRD domain"/>
    <property type="match status" value="2"/>
</dbReference>
<evidence type="ECO:0000259" key="7">
    <source>
        <dbReference type="PROSITE" id="PS51099"/>
    </source>
</evidence>
<dbReference type="Gene3D" id="1.10.10.10">
    <property type="entry name" value="Winged helix-like DNA-binding domain superfamily/Winged helix DNA-binding domain"/>
    <property type="match status" value="1"/>
</dbReference>
<proteinExistence type="predicted"/>
<keyword evidence="5" id="KW-0804">Transcription</keyword>
<sequence length="663" mass="75336">MLSRKEIFLLDHFTENPNHYYSSQDLSLLLGVSDRTARKYLQSLAGSLEHSGARLVSKQGKGYQLIIDQPFEFQVFWQEERNRKKQGYDGNHFEEAEDRKQYLLNRLFFEEGALALEDLQQELFIARTTLQTLLAEVRKLLESYQLKLVVHKGRVQVEGSELASRNFMMAYFFGQENQNLSYGLLETELLDGISFSALLTIVMDQCRLAGLRISDFVLKNLVLHIALLLQRVKQGSSLREFPLPSQLEASRELDVAQKILGRVEEQFGVNLAPEEAHYITLHLKVKLPDDPDQLHPGQESLEEHLSQALHSLSQKSGLNLVQDGQLVKGLLAHLQPLLSRLENGMSMVNPLLEPICQDYPEVLELTKEAFSTLPELEDFQVSDDEWAYLALHVLAAIERYQREDKARVLVVCSTGVGSALMLKNRLEKEFAGDLEIVDVLSYYEVTEERLAGIDFIISSLSLSNLVFLTPVLTVSVFLSDQDIQKIRSHLRRGSLPDQGSEKDRWLSLSQADFIVQSLFSPERFLVFDSADRNFVLEELIASLDEGFKKRELEDFKEQVELRENYSSVVFGDSLAFPHPAKPLSYREQVAVAVIKDKVEWEAGKSVSFVFLLSPSTGSNPYFKYVSPSLVGFVQDTVLQEKLLANPNYEQLVEIMIPLIQAQG</sequence>
<dbReference type="RefSeq" id="WP_179925804.1">
    <property type="nucleotide sequence ID" value="NZ_JACBXX010000181.1"/>
</dbReference>
<dbReference type="CDD" id="cd05568">
    <property type="entry name" value="PTS_IIB_bgl_like"/>
    <property type="match status" value="1"/>
</dbReference>
<dbReference type="InterPro" id="IPR016152">
    <property type="entry name" value="PTrfase/Anion_transptr"/>
</dbReference>
<dbReference type="Pfam" id="PF08279">
    <property type="entry name" value="HTH_11"/>
    <property type="match status" value="1"/>
</dbReference>
<dbReference type="InterPro" id="IPR013196">
    <property type="entry name" value="HTH_11"/>
</dbReference>
<dbReference type="SUPFAM" id="SSF55804">
    <property type="entry name" value="Phoshotransferase/anion transport protein"/>
    <property type="match status" value="1"/>
</dbReference>
<dbReference type="InterPro" id="IPR007737">
    <property type="entry name" value="Mga_HTH"/>
</dbReference>
<dbReference type="SUPFAM" id="SSF63520">
    <property type="entry name" value="PTS-regulatory domain, PRD"/>
    <property type="match status" value="2"/>
</dbReference>
<dbReference type="Pfam" id="PF05043">
    <property type="entry name" value="Mga"/>
    <property type="match status" value="1"/>
</dbReference>
<dbReference type="InterPro" id="IPR050661">
    <property type="entry name" value="BglG_antiterminators"/>
</dbReference>
<dbReference type="Gene3D" id="3.40.50.2300">
    <property type="match status" value="1"/>
</dbReference>
<evidence type="ECO:0000256" key="3">
    <source>
        <dbReference type="ARBA" id="ARBA00023015"/>
    </source>
</evidence>
<dbReference type="Pfam" id="PF00359">
    <property type="entry name" value="PTS_EIIA_2"/>
    <property type="match status" value="1"/>
</dbReference>
<reference evidence="9 10" key="1">
    <citation type="submission" date="2020-07" db="EMBL/GenBank/DDBJ databases">
        <title>MOT database genomes.</title>
        <authorList>
            <person name="Joseph S."/>
            <person name="Aduse-Opoku J."/>
            <person name="Hashim A."/>
            <person name="Wade W."/>
            <person name="Curtis M."/>
        </authorList>
    </citation>
    <scope>NUCLEOTIDE SEQUENCE [LARGE SCALE GENOMIC DNA]</scope>
    <source>
        <strain evidence="9 10">STR</strain>
    </source>
</reference>
<evidence type="ECO:0000256" key="2">
    <source>
        <dbReference type="ARBA" id="ARBA00022737"/>
    </source>
</evidence>
<protein>
    <submittedName>
        <fullName evidence="9">BglG family transcription antiterminator</fullName>
    </submittedName>
</protein>
<keyword evidence="4" id="KW-0010">Activator</keyword>
<dbReference type="Pfam" id="PF00874">
    <property type="entry name" value="PRD"/>
    <property type="match status" value="2"/>
</dbReference>
<dbReference type="PROSITE" id="PS51372">
    <property type="entry name" value="PRD_2"/>
    <property type="match status" value="2"/>
</dbReference>
<dbReference type="PROSITE" id="PS51094">
    <property type="entry name" value="PTS_EIIA_TYPE_2"/>
    <property type="match status" value="1"/>
</dbReference>
<gene>
    <name evidence="9" type="ORF">HZY94_08545</name>
</gene>
<dbReference type="GO" id="GO:0008982">
    <property type="term" value="F:protein-N(PI)-phosphohistidine-sugar phosphotransferase activity"/>
    <property type="evidence" value="ECO:0007669"/>
    <property type="project" value="InterPro"/>
</dbReference>
<comment type="caution">
    <text evidence="9">The sequence shown here is derived from an EMBL/GenBank/DDBJ whole genome shotgun (WGS) entry which is preliminary data.</text>
</comment>
<evidence type="ECO:0000256" key="4">
    <source>
        <dbReference type="ARBA" id="ARBA00023159"/>
    </source>
</evidence>
<dbReference type="InterPro" id="IPR036388">
    <property type="entry name" value="WH-like_DNA-bd_sf"/>
</dbReference>